<keyword evidence="5" id="KW-0808">Transferase</keyword>
<evidence type="ECO:0000256" key="1">
    <source>
        <dbReference type="ARBA" id="ARBA00001933"/>
    </source>
</evidence>
<dbReference type="InterPro" id="IPR015421">
    <property type="entry name" value="PyrdxlP-dep_Trfase_major"/>
</dbReference>
<gene>
    <name evidence="5" type="ORF">AVDCRST_MAG93-4617</name>
</gene>
<dbReference type="PANTHER" id="PTHR11601:SF34">
    <property type="entry name" value="CYSTEINE DESULFURASE"/>
    <property type="match status" value="1"/>
</dbReference>
<protein>
    <submittedName>
        <fullName evidence="5">Cysteine desulfurase</fullName>
        <ecNumber evidence="5">2.8.1.7</ecNumber>
    </submittedName>
</protein>
<feature type="non-terminal residue" evidence="5">
    <location>
        <position position="1"/>
    </location>
</feature>
<comment type="similarity">
    <text evidence="2">Belongs to the class-V pyridoxal-phosphate-dependent aminotransferase family. NifS/IscS subfamily.</text>
</comment>
<dbReference type="InterPro" id="IPR015424">
    <property type="entry name" value="PyrdxlP-dep_Trfase"/>
</dbReference>
<dbReference type="InterPro" id="IPR000192">
    <property type="entry name" value="Aminotrans_V_dom"/>
</dbReference>
<dbReference type="EC" id="2.8.1.7" evidence="5"/>
<name>A0A6J4KBU3_9CHLR</name>
<dbReference type="AlphaFoldDB" id="A0A6J4KBU3"/>
<dbReference type="Pfam" id="PF00266">
    <property type="entry name" value="Aminotran_5"/>
    <property type="match status" value="1"/>
</dbReference>
<proteinExistence type="inferred from homology"/>
<evidence type="ECO:0000256" key="2">
    <source>
        <dbReference type="ARBA" id="ARBA00006490"/>
    </source>
</evidence>
<dbReference type="EMBL" id="CADCTR010001561">
    <property type="protein sequence ID" value="CAA9301264.1"/>
    <property type="molecule type" value="Genomic_DNA"/>
</dbReference>
<dbReference type="Gene3D" id="3.40.640.10">
    <property type="entry name" value="Type I PLP-dependent aspartate aminotransferase-like (Major domain)"/>
    <property type="match status" value="1"/>
</dbReference>
<dbReference type="SUPFAM" id="SSF53383">
    <property type="entry name" value="PLP-dependent transferases"/>
    <property type="match status" value="1"/>
</dbReference>
<dbReference type="InterPro" id="IPR015422">
    <property type="entry name" value="PyrdxlP-dep_Trfase_small"/>
</dbReference>
<sequence length="194" mass="21025">TLTAHKFYGPKGTGLLYVRHGIQIEPQINGGSQERRRRAGTENIPGIVGFAHALRAAEEGRSHYNEHCLALREQLIEGVIATIPHVHVNGHRTERLSNNANLRFEFIEGESLLMLLDQQGYCASAGSACTAGSVDPSHVLTALGIDGEEAIGSIRFSVGRSTTADDIAALLDRLPGMVERLRAMSPQYRELATA</sequence>
<accession>A0A6J4KBU3</accession>
<evidence type="ECO:0000313" key="5">
    <source>
        <dbReference type="EMBL" id="CAA9301264.1"/>
    </source>
</evidence>
<evidence type="ECO:0000256" key="3">
    <source>
        <dbReference type="ARBA" id="ARBA00050776"/>
    </source>
</evidence>
<feature type="domain" description="Aminotransferase class V" evidence="4">
    <location>
        <begin position="3"/>
        <end position="170"/>
    </location>
</feature>
<dbReference type="Gene3D" id="3.90.1150.10">
    <property type="entry name" value="Aspartate Aminotransferase, domain 1"/>
    <property type="match status" value="1"/>
</dbReference>
<evidence type="ECO:0000259" key="4">
    <source>
        <dbReference type="Pfam" id="PF00266"/>
    </source>
</evidence>
<dbReference type="PANTHER" id="PTHR11601">
    <property type="entry name" value="CYSTEINE DESULFURYLASE FAMILY MEMBER"/>
    <property type="match status" value="1"/>
</dbReference>
<comment type="cofactor">
    <cofactor evidence="1">
        <name>pyridoxal 5'-phosphate</name>
        <dbReference type="ChEBI" id="CHEBI:597326"/>
    </cofactor>
</comment>
<comment type="catalytic activity">
    <reaction evidence="3">
        <text>(sulfur carrier)-H + L-cysteine = (sulfur carrier)-SH + L-alanine</text>
        <dbReference type="Rhea" id="RHEA:43892"/>
        <dbReference type="Rhea" id="RHEA-COMP:14737"/>
        <dbReference type="Rhea" id="RHEA-COMP:14739"/>
        <dbReference type="ChEBI" id="CHEBI:29917"/>
        <dbReference type="ChEBI" id="CHEBI:35235"/>
        <dbReference type="ChEBI" id="CHEBI:57972"/>
        <dbReference type="ChEBI" id="CHEBI:64428"/>
        <dbReference type="EC" id="2.8.1.7"/>
    </reaction>
</comment>
<dbReference type="GO" id="GO:0031071">
    <property type="term" value="F:cysteine desulfurase activity"/>
    <property type="evidence" value="ECO:0007669"/>
    <property type="project" value="UniProtKB-EC"/>
</dbReference>
<organism evidence="5">
    <name type="scientific">uncultured Chloroflexia bacterium</name>
    <dbReference type="NCBI Taxonomy" id="1672391"/>
    <lineage>
        <taxon>Bacteria</taxon>
        <taxon>Bacillati</taxon>
        <taxon>Chloroflexota</taxon>
        <taxon>Chloroflexia</taxon>
        <taxon>environmental samples</taxon>
    </lineage>
</organism>
<reference evidence="5" key="1">
    <citation type="submission" date="2020-02" db="EMBL/GenBank/DDBJ databases">
        <authorList>
            <person name="Meier V. D."/>
        </authorList>
    </citation>
    <scope>NUCLEOTIDE SEQUENCE</scope>
    <source>
        <strain evidence="5">AVDCRST_MAG93</strain>
    </source>
</reference>